<evidence type="ECO:0000259" key="5">
    <source>
        <dbReference type="PROSITE" id="PS50887"/>
    </source>
</evidence>
<dbReference type="InterPro" id="IPR001610">
    <property type="entry name" value="PAC"/>
</dbReference>
<dbReference type="PROSITE" id="PS50883">
    <property type="entry name" value="EAL"/>
    <property type="match status" value="1"/>
</dbReference>
<dbReference type="SUPFAM" id="SSF141868">
    <property type="entry name" value="EAL domain-like"/>
    <property type="match status" value="1"/>
</dbReference>
<dbReference type="InterPro" id="IPR013655">
    <property type="entry name" value="PAS_fold_3"/>
</dbReference>
<feature type="domain" description="PAC" evidence="3">
    <location>
        <begin position="187"/>
        <end position="239"/>
    </location>
</feature>
<dbReference type="InterPro" id="IPR013656">
    <property type="entry name" value="PAS_4"/>
</dbReference>
<keyword evidence="7" id="KW-1185">Reference proteome</keyword>
<evidence type="ECO:0000259" key="2">
    <source>
        <dbReference type="PROSITE" id="PS50112"/>
    </source>
</evidence>
<dbReference type="Gene3D" id="2.10.70.100">
    <property type="match status" value="1"/>
</dbReference>
<dbReference type="PROSITE" id="PS50112">
    <property type="entry name" value="PAS"/>
    <property type="match status" value="2"/>
</dbReference>
<feature type="compositionally biased region" description="Basic and acidic residues" evidence="1">
    <location>
        <begin position="903"/>
        <end position="916"/>
    </location>
</feature>
<dbReference type="SUPFAM" id="SSF55785">
    <property type="entry name" value="PYP-like sensor domain (PAS domain)"/>
    <property type="match status" value="4"/>
</dbReference>
<dbReference type="PANTHER" id="PTHR44757">
    <property type="entry name" value="DIGUANYLATE CYCLASE DGCP"/>
    <property type="match status" value="1"/>
</dbReference>
<dbReference type="RefSeq" id="WP_005222419.1">
    <property type="nucleotide sequence ID" value="NZ_CP007031.1"/>
</dbReference>
<dbReference type="InterPro" id="IPR052155">
    <property type="entry name" value="Biofilm_reg_signaling"/>
</dbReference>
<dbReference type="SUPFAM" id="SSF55073">
    <property type="entry name" value="Nucleotide cyclase"/>
    <property type="match status" value="1"/>
</dbReference>
<dbReference type="Gene3D" id="3.30.70.270">
    <property type="match status" value="1"/>
</dbReference>
<dbReference type="CDD" id="cd01948">
    <property type="entry name" value="EAL"/>
    <property type="match status" value="1"/>
</dbReference>
<dbReference type="Gene3D" id="3.20.20.450">
    <property type="entry name" value="EAL domain"/>
    <property type="match status" value="1"/>
</dbReference>
<gene>
    <name evidence="6" type="ORF">MARPU_02170</name>
</gene>
<dbReference type="OrthoDB" id="8553030at2"/>
<dbReference type="Pfam" id="PF08447">
    <property type="entry name" value="PAS_3"/>
    <property type="match status" value="1"/>
</dbReference>
<dbReference type="EMBL" id="CP007031">
    <property type="protein sequence ID" value="AHF02799.1"/>
    <property type="molecule type" value="Genomic_DNA"/>
</dbReference>
<dbReference type="SMART" id="SM00052">
    <property type="entry name" value="EAL"/>
    <property type="match status" value="1"/>
</dbReference>
<feature type="domain" description="PAS" evidence="2">
    <location>
        <begin position="353"/>
        <end position="417"/>
    </location>
</feature>
<feature type="domain" description="GGDEF" evidence="5">
    <location>
        <begin position="516"/>
        <end position="649"/>
    </location>
</feature>
<dbReference type="HOGENOM" id="CLU_000445_70_20_6"/>
<evidence type="ECO:0000259" key="4">
    <source>
        <dbReference type="PROSITE" id="PS50883"/>
    </source>
</evidence>
<evidence type="ECO:0000313" key="6">
    <source>
        <dbReference type="EMBL" id="AHF02799.1"/>
    </source>
</evidence>
<dbReference type="CDD" id="cd00130">
    <property type="entry name" value="PAS"/>
    <property type="match status" value="3"/>
</dbReference>
<dbReference type="Pfam" id="PF00990">
    <property type="entry name" value="GGDEF"/>
    <property type="match status" value="1"/>
</dbReference>
<dbReference type="InterPro" id="IPR035965">
    <property type="entry name" value="PAS-like_dom_sf"/>
</dbReference>
<name>W0E0Q5_MARPU</name>
<dbReference type="NCBIfam" id="TIGR00229">
    <property type="entry name" value="sensory_box"/>
    <property type="match status" value="3"/>
</dbReference>
<dbReference type="AlphaFoldDB" id="W0E0Q5"/>
<dbReference type="Pfam" id="PF13426">
    <property type="entry name" value="PAS_9"/>
    <property type="match status" value="1"/>
</dbReference>
<feature type="domain" description="PAC" evidence="3">
    <location>
        <begin position="310"/>
        <end position="362"/>
    </location>
</feature>
<dbReference type="STRING" id="765910.MARPU_02170"/>
<feature type="region of interest" description="Disordered" evidence="1">
    <location>
        <begin position="898"/>
        <end position="922"/>
    </location>
</feature>
<organism evidence="6 7">
    <name type="scientific">Marichromatium purpuratum 984</name>
    <dbReference type="NCBI Taxonomy" id="765910"/>
    <lineage>
        <taxon>Bacteria</taxon>
        <taxon>Pseudomonadati</taxon>
        <taxon>Pseudomonadota</taxon>
        <taxon>Gammaproteobacteria</taxon>
        <taxon>Chromatiales</taxon>
        <taxon>Chromatiaceae</taxon>
        <taxon>Marichromatium</taxon>
    </lineage>
</organism>
<proteinExistence type="predicted"/>
<dbReference type="InterPro" id="IPR029787">
    <property type="entry name" value="Nucleotide_cyclase"/>
</dbReference>
<dbReference type="InterPro" id="IPR001633">
    <property type="entry name" value="EAL_dom"/>
</dbReference>
<dbReference type="NCBIfam" id="TIGR00254">
    <property type="entry name" value="GGDEF"/>
    <property type="match status" value="1"/>
</dbReference>
<dbReference type="InterPro" id="IPR035919">
    <property type="entry name" value="EAL_sf"/>
</dbReference>
<dbReference type="Pfam" id="PF08448">
    <property type="entry name" value="PAS_4"/>
    <property type="match status" value="1"/>
</dbReference>
<dbReference type="InterPro" id="IPR000160">
    <property type="entry name" value="GGDEF_dom"/>
</dbReference>
<dbReference type="SMART" id="SM00086">
    <property type="entry name" value="PAC"/>
    <property type="match status" value="3"/>
</dbReference>
<dbReference type="SMART" id="SM00267">
    <property type="entry name" value="GGDEF"/>
    <property type="match status" value="1"/>
</dbReference>
<dbReference type="eggNOG" id="COG5001">
    <property type="taxonomic scope" value="Bacteria"/>
</dbReference>
<dbReference type="Gene3D" id="3.30.450.20">
    <property type="entry name" value="PAS domain"/>
    <property type="match status" value="4"/>
</dbReference>
<dbReference type="SMART" id="SM00091">
    <property type="entry name" value="PAS"/>
    <property type="match status" value="4"/>
</dbReference>
<evidence type="ECO:0000256" key="1">
    <source>
        <dbReference type="SAM" id="MobiDB-lite"/>
    </source>
</evidence>
<sequence length="922" mass="102899">MSLLSAIPQGALLLDQGLRITEVNRPLLELIGKPGTELRGTCFSDLLAYASPALLAQFDIATHEASPRRLNILLATKNGQLRAQLAVSPYQNQETQWLVMVMDTARSELANQYPAHTEEAQAFARVANWQLEVATGQVRVTRTWYDIWGLPPTEMLMLEDALGLIHPDDRPRVEQALEQAGESHAPIQVRFRLQRPDGSECWVEGTGHIDPRATESDARICGVVMDITERYRAEQALSHYSEILAASSERLAFVDPEHHIRAVNRAFLNALDRDYDAVIDQPLGRVISDQTLGAALQQALEHCLAHAKEHAEDLRRPGPDGEPRDLEIRVSPHHGDDDQLAGAVINVRDVTLVREAERRLLQSAAVYAATSEGVLITDPEGGIIAVNAAFSRITGYTEAEVLGRNPSLLNSHWHPRSFFVGMWRHLLKHGSWIGEVWNRRKDGEIYLQRLAIHRIVDARGNLLNYVGVFAEHSATLNTPRRAEYLAHYDQLTKLPNRLLFNSRLEHAIELRQRKQIPLALFLIDLDRFANINTHLGPQIGDELLRSVALRLRSEIRPADTLARLSANQFGLIFEEIPGIGEAESIAQRLQNCLAAPFHIREHEVFVTASIGIAFDPSTGRDRDLLLAKAESALRAVKQGGRNAYRCLAIHTDAAAEERQRLIGQLREGLERGDFQLHYQPRVDVESGRWCGIEAMARWNQPQLGLVAPERFLPLTDDGGFLVELGHWTLNRACEQFQRWRSRGLPVGRLALNVSEPLLLRLDLASTIARALDTHGLAGDQLELEFTEGLLLKHSDQIVELFAALHQLGVHLTLRDVGAGWLAPSLLRRLSVGTLSIHRGFIENLPEAQEDLDVVHAIVALAQSFEIGLLADGVRTEGQRELLLTIGCPHAQGELYAPPLPPEQLEHRISQKPEPRPPKLRGS</sequence>
<dbReference type="Pfam" id="PF00563">
    <property type="entry name" value="EAL"/>
    <property type="match status" value="1"/>
</dbReference>
<dbReference type="PANTHER" id="PTHR44757:SF2">
    <property type="entry name" value="BIOFILM ARCHITECTURE MAINTENANCE PROTEIN MBAA"/>
    <property type="match status" value="1"/>
</dbReference>
<accession>W0E0Q5</accession>
<dbReference type="Proteomes" id="UP000005275">
    <property type="component" value="Chromosome"/>
</dbReference>
<feature type="domain" description="PAS" evidence="2">
    <location>
        <begin position="146"/>
        <end position="184"/>
    </location>
</feature>
<dbReference type="InterPro" id="IPR000014">
    <property type="entry name" value="PAS"/>
</dbReference>
<reference evidence="6 7" key="1">
    <citation type="submission" date="2013-12" db="EMBL/GenBank/DDBJ databases">
        <authorList>
            <consortium name="DOE Joint Genome Institute"/>
            <person name="Bryant D.A."/>
            <person name="Huntemann M."/>
            <person name="Han J."/>
            <person name="Chen A."/>
            <person name="Kyrpides N."/>
            <person name="Mavromatis K."/>
            <person name="Markowitz V."/>
            <person name="Palaniappan K."/>
            <person name="Ivanova N."/>
            <person name="Schaumberg A."/>
            <person name="Pati A."/>
            <person name="Liolios K."/>
            <person name="Nordberg H.P."/>
            <person name="Cantor M.N."/>
            <person name="Hua S.X."/>
            <person name="Woyke T."/>
        </authorList>
    </citation>
    <scope>NUCLEOTIDE SEQUENCE [LARGE SCALE GENOMIC DNA]</scope>
    <source>
        <strain evidence="6 7">984</strain>
    </source>
</reference>
<dbReference type="InterPro" id="IPR000700">
    <property type="entry name" value="PAS-assoc_C"/>
</dbReference>
<dbReference type="InterPro" id="IPR043128">
    <property type="entry name" value="Rev_trsase/Diguanyl_cyclase"/>
</dbReference>
<dbReference type="Pfam" id="PF13188">
    <property type="entry name" value="PAS_8"/>
    <property type="match status" value="1"/>
</dbReference>
<feature type="domain" description="EAL" evidence="4">
    <location>
        <begin position="658"/>
        <end position="912"/>
    </location>
</feature>
<dbReference type="PROSITE" id="PS50113">
    <property type="entry name" value="PAC"/>
    <property type="match status" value="2"/>
</dbReference>
<evidence type="ECO:0000259" key="3">
    <source>
        <dbReference type="PROSITE" id="PS50113"/>
    </source>
</evidence>
<protein>
    <submittedName>
        <fullName evidence="6">Diguanylate cyclase</fullName>
    </submittedName>
</protein>
<evidence type="ECO:0000313" key="7">
    <source>
        <dbReference type="Proteomes" id="UP000005275"/>
    </source>
</evidence>
<dbReference type="CDD" id="cd01949">
    <property type="entry name" value="GGDEF"/>
    <property type="match status" value="1"/>
</dbReference>
<dbReference type="PROSITE" id="PS50887">
    <property type="entry name" value="GGDEF"/>
    <property type="match status" value="1"/>
</dbReference>
<dbReference type="KEGG" id="mpur:MARPU_02170"/>